<reference evidence="2 3" key="1">
    <citation type="journal article" date="2014" name="Proc. Natl. Acad. Sci. U.S.A.">
        <title>Trajectory and genomic determinants of fungal-pathogen speciation and host adaptation.</title>
        <authorList>
            <person name="Hu X."/>
            <person name="Xiao G."/>
            <person name="Zheng P."/>
            <person name="Shang Y."/>
            <person name="Su Y."/>
            <person name="Zhang X."/>
            <person name="Liu X."/>
            <person name="Zhan S."/>
            <person name="St Leger R.J."/>
            <person name="Wang C."/>
        </authorList>
    </citation>
    <scope>NUCLEOTIDE SEQUENCE [LARGE SCALE GENOMIC DNA]</scope>
    <source>
        <strain evidence="2 3">ARSEF 977</strain>
    </source>
</reference>
<accession>A0A0B4HDX8</accession>
<feature type="region of interest" description="Disordered" evidence="1">
    <location>
        <begin position="69"/>
        <end position="113"/>
    </location>
</feature>
<protein>
    <submittedName>
        <fullName evidence="2">Uncharacterized protein</fullName>
    </submittedName>
</protein>
<feature type="compositionally biased region" description="Basic and acidic residues" evidence="1">
    <location>
        <begin position="279"/>
        <end position="291"/>
    </location>
</feature>
<proteinExistence type="predicted"/>
<comment type="caution">
    <text evidence="2">The sequence shown here is derived from an EMBL/GenBank/DDBJ whole genome shotgun (WGS) entry which is preliminary data.</text>
</comment>
<organism evidence="2 3">
    <name type="scientific">Metarhizium guizhouense (strain ARSEF 977)</name>
    <dbReference type="NCBI Taxonomy" id="1276136"/>
    <lineage>
        <taxon>Eukaryota</taxon>
        <taxon>Fungi</taxon>
        <taxon>Dikarya</taxon>
        <taxon>Ascomycota</taxon>
        <taxon>Pezizomycotina</taxon>
        <taxon>Sordariomycetes</taxon>
        <taxon>Hypocreomycetidae</taxon>
        <taxon>Hypocreales</taxon>
        <taxon>Clavicipitaceae</taxon>
        <taxon>Metarhizium</taxon>
    </lineage>
</organism>
<gene>
    <name evidence="2" type="ORF">MGU_02264</name>
</gene>
<dbReference type="OrthoDB" id="4939763at2759"/>
<dbReference type="AlphaFoldDB" id="A0A0B4HDX8"/>
<evidence type="ECO:0000256" key="1">
    <source>
        <dbReference type="SAM" id="MobiDB-lite"/>
    </source>
</evidence>
<evidence type="ECO:0000313" key="2">
    <source>
        <dbReference type="EMBL" id="KID90387.1"/>
    </source>
</evidence>
<name>A0A0B4HDX8_METGA</name>
<feature type="compositionally biased region" description="Basic and acidic residues" evidence="1">
    <location>
        <begin position="303"/>
        <end position="323"/>
    </location>
</feature>
<dbReference type="HOGENOM" id="CLU_792454_0_0_1"/>
<sequence>MPGHGLQSCHNDPLPQLDVTGDCPQILQRAKMIAGSETTSTQAQVDTTTSGSITPNLTSNIVDELQSSAQLQQEERRSTASGKSAVSIRGLAKRSPRTSDDSYSPENAARSEDTWDMAANPMPVHCEGDGVTYVSPPQLFKAGMYRDETNESLIPGGLGDSFSANSQSQIDIGCPLEGSSSKNESDGLSIDSASGPNTANQNDASEPARDEPSDTECFWMSDCSETVPILEDRHPFLNVKSGKVRYALVRLDRWRSRWANKHMRQVSVQKNYTQHRATRSHDDDSSRERNHATKSGKKGVAHGSERTTTKGGKDGPGLRKDVSRWPGGHAGQRGLSSRTVLSPRWPAHMPRKMR</sequence>
<keyword evidence="3" id="KW-1185">Reference proteome</keyword>
<dbReference type="EMBL" id="AZNH01000005">
    <property type="protein sequence ID" value="KID90387.1"/>
    <property type="molecule type" value="Genomic_DNA"/>
</dbReference>
<dbReference type="Proteomes" id="UP000031192">
    <property type="component" value="Unassembled WGS sequence"/>
</dbReference>
<feature type="compositionally biased region" description="Polar residues" evidence="1">
    <location>
        <begin position="266"/>
        <end position="275"/>
    </location>
</feature>
<feature type="region of interest" description="Disordered" evidence="1">
    <location>
        <begin position="156"/>
        <end position="216"/>
    </location>
</feature>
<feature type="region of interest" description="Disordered" evidence="1">
    <location>
        <begin position="265"/>
        <end position="354"/>
    </location>
</feature>
<feature type="region of interest" description="Disordered" evidence="1">
    <location>
        <begin position="34"/>
        <end position="57"/>
    </location>
</feature>
<feature type="compositionally biased region" description="Low complexity" evidence="1">
    <location>
        <begin position="38"/>
        <end position="50"/>
    </location>
</feature>
<evidence type="ECO:0000313" key="3">
    <source>
        <dbReference type="Proteomes" id="UP000031192"/>
    </source>
</evidence>
<feature type="compositionally biased region" description="Polar residues" evidence="1">
    <location>
        <begin position="191"/>
        <end position="204"/>
    </location>
</feature>